<evidence type="ECO:0000313" key="3">
    <source>
        <dbReference type="EMBL" id="CAG7815244.1"/>
    </source>
</evidence>
<sequence>MFQHQDLLYRNGPLSVVWLLGNRVLGLKRGRQKLRASILRANVSEICVLIMELMVIPRPLHAGDGLNRMSLQSISILVVGANRMYGMQLDSVLRRLEEILSKLRFRMLPFNEINLPPESSRGKKRVTTVLLSTGDFPADFGRCELDSMMEPLCGSAQVSQGGSRSLTPSAIEEFDFTSALMLSKKEERMRKKIKKSLKHVEARPEDEIEDDALIRLLNDSRSSARFNDVTMTELEPLSNLRDAEEENFGFEDFPDTRQITEVTEAMEVSVDIPDAGAQMNPIHSISLAERIRISRSVPPREPPPEPERRRKRQRRNQGLIFDSETCIASQELIQRRNHEEENSLNLADEVVAARVVILPDTHMPYHQQNAKTVKQITSVLGRTLGVTLSRFVSGIQNQITQRPDRIPEHLREAEIQNFGGSVIRIEPCEESSAAIDIGITTRSSAAPRISAAEEGTVSSDVRLEEPSNEPLAPISLNDGSAGFEVHPEVDYTYMNVQDTVIETEFLAEEIVTPHPQRTVDIIRPLDVAPAVPLDQSHGDHTEHRTRKTFSQMFPPEVTSRQKAAHEFFRLLRLQKEVKVKLHQDVFLGELTIEVLE</sequence>
<feature type="region of interest" description="Disordered" evidence="1">
    <location>
        <begin position="294"/>
        <end position="317"/>
    </location>
</feature>
<dbReference type="Pfam" id="PF04825">
    <property type="entry name" value="Rad21_Rec8_N"/>
    <property type="match status" value="1"/>
</dbReference>
<dbReference type="OrthoDB" id="8298659at2759"/>
<keyword evidence="4" id="KW-1185">Reference proteome</keyword>
<dbReference type="AlphaFoldDB" id="A0A8J2KLH4"/>
<dbReference type="InterPro" id="IPR006910">
    <property type="entry name" value="Rad21_Rec8_N"/>
</dbReference>
<dbReference type="Proteomes" id="UP000708208">
    <property type="component" value="Unassembled WGS sequence"/>
</dbReference>
<feature type="region of interest" description="Disordered" evidence="1">
    <location>
        <begin position="446"/>
        <end position="476"/>
    </location>
</feature>
<dbReference type="EMBL" id="CAJVCH010340004">
    <property type="protein sequence ID" value="CAG7815244.1"/>
    <property type="molecule type" value="Genomic_DNA"/>
</dbReference>
<gene>
    <name evidence="3" type="ORF">AFUS01_LOCUS25939</name>
</gene>
<protein>
    <recommendedName>
        <fullName evidence="2">Rad21/Rec8-like protein N-terminal domain-containing protein</fullName>
    </recommendedName>
</protein>
<feature type="domain" description="Rad21/Rec8-like protein N-terminal" evidence="2">
    <location>
        <begin position="1"/>
        <end position="119"/>
    </location>
</feature>
<comment type="caution">
    <text evidence="3">The sequence shown here is derived from an EMBL/GenBank/DDBJ whole genome shotgun (WGS) entry which is preliminary data.</text>
</comment>
<evidence type="ECO:0000256" key="1">
    <source>
        <dbReference type="SAM" id="MobiDB-lite"/>
    </source>
</evidence>
<evidence type="ECO:0000313" key="4">
    <source>
        <dbReference type="Proteomes" id="UP000708208"/>
    </source>
</evidence>
<evidence type="ECO:0000259" key="2">
    <source>
        <dbReference type="Pfam" id="PF04825"/>
    </source>
</evidence>
<proteinExistence type="predicted"/>
<accession>A0A8J2KLH4</accession>
<reference evidence="3" key="1">
    <citation type="submission" date="2021-06" db="EMBL/GenBank/DDBJ databases">
        <authorList>
            <person name="Hodson N. C."/>
            <person name="Mongue J. A."/>
            <person name="Jaron S. K."/>
        </authorList>
    </citation>
    <scope>NUCLEOTIDE SEQUENCE</scope>
</reference>
<name>A0A8J2KLH4_9HEXA</name>
<organism evidence="3 4">
    <name type="scientific">Allacma fusca</name>
    <dbReference type="NCBI Taxonomy" id="39272"/>
    <lineage>
        <taxon>Eukaryota</taxon>
        <taxon>Metazoa</taxon>
        <taxon>Ecdysozoa</taxon>
        <taxon>Arthropoda</taxon>
        <taxon>Hexapoda</taxon>
        <taxon>Collembola</taxon>
        <taxon>Symphypleona</taxon>
        <taxon>Sminthuridae</taxon>
        <taxon>Allacma</taxon>
    </lineage>
</organism>